<dbReference type="PANTHER" id="PTHR31071">
    <property type="entry name" value="GB|AAF24581.1"/>
    <property type="match status" value="1"/>
</dbReference>
<evidence type="ECO:0000313" key="2">
    <source>
        <dbReference type="EMBL" id="MQL94765.1"/>
    </source>
</evidence>
<dbReference type="EMBL" id="NMUH01001713">
    <property type="protein sequence ID" value="MQL94765.1"/>
    <property type="molecule type" value="Genomic_DNA"/>
</dbReference>
<keyword evidence="1" id="KW-0175">Coiled coil</keyword>
<dbReference type="Proteomes" id="UP000652761">
    <property type="component" value="Unassembled WGS sequence"/>
</dbReference>
<dbReference type="InterPro" id="IPR043424">
    <property type="entry name" value="BLT-like"/>
</dbReference>
<comment type="caution">
    <text evidence="2">The sequence shown here is derived from an EMBL/GenBank/DDBJ whole genome shotgun (WGS) entry which is preliminary data.</text>
</comment>
<reference evidence="2" key="1">
    <citation type="submission" date="2017-07" db="EMBL/GenBank/DDBJ databases">
        <title>Taro Niue Genome Assembly and Annotation.</title>
        <authorList>
            <person name="Atibalentja N."/>
            <person name="Keating K."/>
            <person name="Fields C.J."/>
        </authorList>
    </citation>
    <scope>NUCLEOTIDE SEQUENCE</scope>
    <source>
        <strain evidence="2">Niue_2</strain>
        <tissue evidence="2">Leaf</tissue>
    </source>
</reference>
<accession>A0A843VFP3</accession>
<proteinExistence type="predicted"/>
<organism evidence="2 3">
    <name type="scientific">Colocasia esculenta</name>
    <name type="common">Wild taro</name>
    <name type="synonym">Arum esculentum</name>
    <dbReference type="NCBI Taxonomy" id="4460"/>
    <lineage>
        <taxon>Eukaryota</taxon>
        <taxon>Viridiplantae</taxon>
        <taxon>Streptophyta</taxon>
        <taxon>Embryophyta</taxon>
        <taxon>Tracheophyta</taxon>
        <taxon>Spermatophyta</taxon>
        <taxon>Magnoliopsida</taxon>
        <taxon>Liliopsida</taxon>
        <taxon>Araceae</taxon>
        <taxon>Aroideae</taxon>
        <taxon>Colocasieae</taxon>
        <taxon>Colocasia</taxon>
    </lineage>
</organism>
<evidence type="ECO:0000256" key="1">
    <source>
        <dbReference type="SAM" id="Coils"/>
    </source>
</evidence>
<evidence type="ECO:0000313" key="3">
    <source>
        <dbReference type="Proteomes" id="UP000652761"/>
    </source>
</evidence>
<keyword evidence="3" id="KW-1185">Reference proteome</keyword>
<dbReference type="AlphaFoldDB" id="A0A843VFP3"/>
<gene>
    <name evidence="2" type="ORF">Taro_027422</name>
</gene>
<name>A0A843VFP3_COLES</name>
<dbReference type="OrthoDB" id="670909at2759"/>
<sequence length="716" mass="79704">GGVARHDDGGGGAGGAKLRRGALLGVKVRRGLSIAKRDGPCTPAPAWKLEAEEHAGPSRGRDEADFDAAADGDRCRVFRSQHRGRLPPFPFPAAVTAGTAAAAVSARKLGADLWEFQASRQRSRMSRKGTRSRHFKGEKLADLPDLSPLVLHEPQSAGSLRRHLSESLIQRHKSADRSDHALQPVSPACYSSSMEVAAYNLAVTPTSSLDLKRRPGCNFKTSTELLKVLNRIWSLEEQHASNVSVVKTLKFELEHAQARIHTLLKDKQSDRREIDDLVKQIAEEKLLRKSNEQERINAAVQSIRDELEEERMLRRHSESLHRKLAKDFSDVKLAFSRAVKELEREKKAHRSLHYLCDEFAKGIRDYEEEVRELKHRSGRDHDLRSDRPVLHISEAWMDERLQMKKAEAQGDVLEINMIMNRLMCEIESFLEARQPNCSIDDVSKEGYSRRHSLESVHLNGAISAPRDVEDVESVASDLHCLKPNMGTSATESHGSLKVDGAQSVEKVDEARKSSLTWKVMKSSERPKCQNSSIAQVKLKAHAQPCKKGKIPFIKRVQGIHARNMSMDSKDASQVDVLLPQISENGEVQEDGEHTDAKQDCAHGSSCMVKNTCSKPELGQIYRAQPGDVHVEGSCNSFPWRRQSLTVDRDSVSGDYWALSSPVQQWSCTSANPGVADCLSELPDGMKENTLKAKLLEARLQVHHARLKASRGSPVGE</sequence>
<feature type="non-terminal residue" evidence="2">
    <location>
        <position position="1"/>
    </location>
</feature>
<dbReference type="PANTHER" id="PTHR31071:SF9">
    <property type="entry name" value="INTRACELLULAR PROTEIN TRANSPORT PROTEIN USO1-RELATED"/>
    <property type="match status" value="1"/>
</dbReference>
<protein>
    <submittedName>
        <fullName evidence="2">Uncharacterized protein</fullName>
    </submittedName>
</protein>
<feature type="coiled-coil region" evidence="1">
    <location>
        <begin position="274"/>
        <end position="310"/>
    </location>
</feature>